<sequence>KLTLVIEHQLGSGAAGTVYKGLWGSRVVAFKKFNLTEGESRQKVIQCEIRLMKTLLDRHIIQFYGEDYYENQLVIIMEYAEGGSLKEVIDKGGKLSWLDKSRIADEIARGLEYMHGQQVLHRDLKSANVLLTRHLKVKLCDFGLSEVRALSITRSTETLQGTLRWMAPEVLCTTVPKYSTKSDVYALGMVMWEMAADCTKPFRYQSNEQVVGLLVTRGQREGVPDGTPPEYRRWLKQCWDQEPSRRPEATEVIMMSTRDAQLEISGTLDDSNIISFGSSFGQSSLVLVSLEDASEERKTSATSPLPLVTINISHMSGTPNNDISHDGTPPSRSDVGHRADDKELWTAAGMMSLKAIRAADGRKMAQLPAVKKPGRPRMAARDDGEREELVAKKVLMMKYGSGHDTSKAFERFKDYLREAEVGRTWAQIVTGCNYYDGQGTPQDYIKAATWFQRAAEGGIIQAQYNLGWMFYNAKGVRHDYSEAAFWYQKAAMQGLADAQNNLGCLYQSGYGVAQDNAKALYWFLEAAMKGLADAQYNVGVMFENGLGIDQSYYEAARWYYAASKQGHADAQNNLGWLFETGLAGEQNYHGATSLYRLAASQGHADAQFSLGLMYCGGLGLPKNWTEAMWWFRKAADQGHAEALYSIGWMFENGSGVEQNYAEAMRWFRKAANQDHADALYSIGWIFESGSGVEKNDDEAEICYLRAAELGSIIARRGLARLHENRRDDHNGLRRVRHWYSRESGERYGEAQLH</sequence>
<accession>A0A9P6PPJ7</accession>
<dbReference type="Pfam" id="PF08238">
    <property type="entry name" value="Sel1"/>
    <property type="match status" value="8"/>
</dbReference>
<dbReference type="SMART" id="SM00671">
    <property type="entry name" value="SEL1"/>
    <property type="match status" value="8"/>
</dbReference>
<dbReference type="PROSITE" id="PS00108">
    <property type="entry name" value="PROTEIN_KINASE_ST"/>
    <property type="match status" value="1"/>
</dbReference>
<dbReference type="InterPro" id="IPR006597">
    <property type="entry name" value="Sel1-like"/>
</dbReference>
<organism evidence="3 4">
    <name type="scientific">Actinomortierella ambigua</name>
    <dbReference type="NCBI Taxonomy" id="1343610"/>
    <lineage>
        <taxon>Eukaryota</taxon>
        <taxon>Fungi</taxon>
        <taxon>Fungi incertae sedis</taxon>
        <taxon>Mucoromycota</taxon>
        <taxon>Mortierellomycotina</taxon>
        <taxon>Mortierellomycetes</taxon>
        <taxon>Mortierellales</taxon>
        <taxon>Mortierellaceae</taxon>
        <taxon>Actinomortierella</taxon>
    </lineage>
</organism>
<feature type="domain" description="Protein kinase" evidence="2">
    <location>
        <begin position="4"/>
        <end position="262"/>
    </location>
</feature>
<dbReference type="GO" id="GO:0004672">
    <property type="term" value="F:protein kinase activity"/>
    <property type="evidence" value="ECO:0007669"/>
    <property type="project" value="InterPro"/>
</dbReference>
<dbReference type="Gene3D" id="1.10.510.10">
    <property type="entry name" value="Transferase(Phosphotransferase) domain 1"/>
    <property type="match status" value="1"/>
</dbReference>
<gene>
    <name evidence="3" type="ORF">DFQ27_009974</name>
</gene>
<evidence type="ECO:0000259" key="2">
    <source>
        <dbReference type="PROSITE" id="PS50011"/>
    </source>
</evidence>
<dbReference type="InterPro" id="IPR011009">
    <property type="entry name" value="Kinase-like_dom_sf"/>
</dbReference>
<dbReference type="Proteomes" id="UP000807716">
    <property type="component" value="Unassembled WGS sequence"/>
</dbReference>
<dbReference type="SUPFAM" id="SSF56112">
    <property type="entry name" value="Protein kinase-like (PK-like)"/>
    <property type="match status" value="1"/>
</dbReference>
<feature type="non-terminal residue" evidence="3">
    <location>
        <position position="1"/>
    </location>
</feature>
<dbReference type="GO" id="GO:0005524">
    <property type="term" value="F:ATP binding"/>
    <property type="evidence" value="ECO:0007669"/>
    <property type="project" value="InterPro"/>
</dbReference>
<dbReference type="PROSITE" id="PS50011">
    <property type="entry name" value="PROTEIN_KINASE_DOM"/>
    <property type="match status" value="1"/>
</dbReference>
<dbReference type="OrthoDB" id="122279at2759"/>
<dbReference type="InterPro" id="IPR011990">
    <property type="entry name" value="TPR-like_helical_dom_sf"/>
</dbReference>
<dbReference type="InterPro" id="IPR052748">
    <property type="entry name" value="ISR_Activator"/>
</dbReference>
<dbReference type="InterPro" id="IPR001245">
    <property type="entry name" value="Ser-Thr/Tyr_kinase_cat_dom"/>
</dbReference>
<dbReference type="CDD" id="cd13999">
    <property type="entry name" value="STKc_MAP3K-like"/>
    <property type="match status" value="1"/>
</dbReference>
<dbReference type="PRINTS" id="PR00109">
    <property type="entry name" value="TYRKINASE"/>
</dbReference>
<protein>
    <recommendedName>
        <fullName evidence="2">Protein kinase domain-containing protein</fullName>
    </recommendedName>
</protein>
<dbReference type="Gene3D" id="1.25.40.10">
    <property type="entry name" value="Tetratricopeptide repeat domain"/>
    <property type="match status" value="1"/>
</dbReference>
<dbReference type="EMBL" id="JAAAJB010000994">
    <property type="protein sequence ID" value="KAG0249484.1"/>
    <property type="molecule type" value="Genomic_DNA"/>
</dbReference>
<dbReference type="SUPFAM" id="SSF81901">
    <property type="entry name" value="HCP-like"/>
    <property type="match status" value="2"/>
</dbReference>
<reference evidence="3" key="1">
    <citation type="journal article" date="2020" name="Fungal Divers.">
        <title>Resolving the Mortierellaceae phylogeny through synthesis of multi-gene phylogenetics and phylogenomics.</title>
        <authorList>
            <person name="Vandepol N."/>
            <person name="Liber J."/>
            <person name="Desiro A."/>
            <person name="Na H."/>
            <person name="Kennedy M."/>
            <person name="Barry K."/>
            <person name="Grigoriev I.V."/>
            <person name="Miller A.N."/>
            <person name="O'Donnell K."/>
            <person name="Stajich J.E."/>
            <person name="Bonito G."/>
        </authorList>
    </citation>
    <scope>NUCLEOTIDE SEQUENCE</scope>
    <source>
        <strain evidence="3">BC1065</strain>
    </source>
</reference>
<proteinExistence type="predicted"/>
<dbReference type="AlphaFoldDB" id="A0A9P6PPJ7"/>
<name>A0A9P6PPJ7_9FUNG</name>
<evidence type="ECO:0000313" key="3">
    <source>
        <dbReference type="EMBL" id="KAG0249484.1"/>
    </source>
</evidence>
<evidence type="ECO:0000256" key="1">
    <source>
        <dbReference type="SAM" id="MobiDB-lite"/>
    </source>
</evidence>
<dbReference type="InterPro" id="IPR008271">
    <property type="entry name" value="Ser/Thr_kinase_AS"/>
</dbReference>
<dbReference type="InterPro" id="IPR000719">
    <property type="entry name" value="Prot_kinase_dom"/>
</dbReference>
<feature type="region of interest" description="Disordered" evidence="1">
    <location>
        <begin position="316"/>
        <end position="337"/>
    </location>
</feature>
<evidence type="ECO:0000313" key="4">
    <source>
        <dbReference type="Proteomes" id="UP000807716"/>
    </source>
</evidence>
<dbReference type="Pfam" id="PF07714">
    <property type="entry name" value="PK_Tyr_Ser-Thr"/>
    <property type="match status" value="1"/>
</dbReference>
<dbReference type="SMART" id="SM00220">
    <property type="entry name" value="S_TKc"/>
    <property type="match status" value="1"/>
</dbReference>
<dbReference type="PANTHER" id="PTHR45011:SF1">
    <property type="entry name" value="DAP3-BINDING CELL DEATH ENHANCER 1"/>
    <property type="match status" value="1"/>
</dbReference>
<comment type="caution">
    <text evidence="3">The sequence shown here is derived from an EMBL/GenBank/DDBJ whole genome shotgun (WGS) entry which is preliminary data.</text>
</comment>
<dbReference type="PANTHER" id="PTHR45011">
    <property type="entry name" value="DAP3-BINDING CELL DEATH ENHANCER 1"/>
    <property type="match status" value="1"/>
</dbReference>
<keyword evidence="4" id="KW-1185">Reference proteome</keyword>